<dbReference type="Proteomes" id="UP000076078">
    <property type="component" value="Unassembled WGS sequence"/>
</dbReference>
<dbReference type="OrthoDB" id="19852at2759"/>
<sequence length="297" mass="32879">MRKALSLFLVFNIILGAALASVVPIMGWSSRDKLFDEKEIKTTYKSEQFKSLLQNILIEKDTEIVTIFVEPRLRSDEISKIFDSYSTNSNGGSFKDLKKFFEDAKSTTFIPLAESYGHFVSSVLSKLSIEKSNIYIAKDESSLFKVAYANIVSLDSLPKSILSNKIVDILVVVLPDNQDYSQHNSIIKKVQSFIGDNDYVSFFTSESGSAVDMALSFPVENNIESLQAGSGSAPTPTPTTTPTPTPSNSGYFNYFTGPIIETYFVVSILLAILFSGICCLADLQVPDRYESPKQKIL</sequence>
<dbReference type="InterPro" id="IPR046756">
    <property type="entry name" value="VAS1/VOA1_TM"/>
</dbReference>
<gene>
    <name evidence="10" type="ORF">DLAC_11566</name>
</gene>
<comment type="similarity">
    <text evidence="2">Belongs to the vacuolar ATPase subunit S1 family.</text>
</comment>
<evidence type="ECO:0000256" key="7">
    <source>
        <dbReference type="SAM" id="Phobius"/>
    </source>
</evidence>
<evidence type="ECO:0000313" key="10">
    <source>
        <dbReference type="EMBL" id="KYQ99916.1"/>
    </source>
</evidence>
<evidence type="ECO:0000256" key="5">
    <source>
        <dbReference type="ARBA" id="ARBA00023136"/>
    </source>
</evidence>
<evidence type="ECO:0000256" key="8">
    <source>
        <dbReference type="SAM" id="SignalP"/>
    </source>
</evidence>
<dbReference type="PANTHER" id="PTHR12471">
    <property type="entry name" value="VACUOLAR ATP SYNTHASE SUBUNIT S1"/>
    <property type="match status" value="1"/>
</dbReference>
<keyword evidence="8" id="KW-0732">Signal</keyword>
<reference evidence="10 11" key="1">
    <citation type="submission" date="2015-12" db="EMBL/GenBank/DDBJ databases">
        <title>Dictyostelia acquired genes for synthesis and detection of signals that induce cell-type specialization by lateral gene transfer from prokaryotes.</title>
        <authorList>
            <person name="Gloeckner G."/>
            <person name="Schaap P."/>
        </authorList>
    </citation>
    <scope>NUCLEOTIDE SEQUENCE [LARGE SCALE GENOMIC DNA]</scope>
    <source>
        <strain evidence="10 11">TK</strain>
    </source>
</reference>
<evidence type="ECO:0000259" key="9">
    <source>
        <dbReference type="Pfam" id="PF20520"/>
    </source>
</evidence>
<evidence type="ECO:0000313" key="11">
    <source>
        <dbReference type="Proteomes" id="UP000076078"/>
    </source>
</evidence>
<name>A0A152A1C2_TIELA</name>
<feature type="chain" id="PRO_5007593450" description="V-type proton ATPase subunit S1/VOA1 transmembrane domain-containing protein" evidence="8">
    <location>
        <begin position="21"/>
        <end position="297"/>
    </location>
</feature>
<evidence type="ECO:0000256" key="4">
    <source>
        <dbReference type="ARBA" id="ARBA00022989"/>
    </source>
</evidence>
<evidence type="ECO:0000256" key="1">
    <source>
        <dbReference type="ARBA" id="ARBA00004167"/>
    </source>
</evidence>
<evidence type="ECO:0000256" key="2">
    <source>
        <dbReference type="ARBA" id="ARBA00009037"/>
    </source>
</evidence>
<dbReference type="GO" id="GO:0001671">
    <property type="term" value="F:ATPase activator activity"/>
    <property type="evidence" value="ECO:0007669"/>
    <property type="project" value="TreeGrafter"/>
</dbReference>
<keyword evidence="5 7" id="KW-0472">Membrane</keyword>
<evidence type="ECO:0000256" key="6">
    <source>
        <dbReference type="SAM" id="MobiDB-lite"/>
    </source>
</evidence>
<feature type="compositionally biased region" description="Pro residues" evidence="6">
    <location>
        <begin position="235"/>
        <end position="245"/>
    </location>
</feature>
<dbReference type="AlphaFoldDB" id="A0A152A1C2"/>
<dbReference type="Pfam" id="PF20520">
    <property type="entry name" value="Ac45-VOA1_TM"/>
    <property type="match status" value="1"/>
</dbReference>
<dbReference type="GO" id="GO:0030641">
    <property type="term" value="P:regulation of cellular pH"/>
    <property type="evidence" value="ECO:0007669"/>
    <property type="project" value="TreeGrafter"/>
</dbReference>
<comment type="subcellular location">
    <subcellularLocation>
        <location evidence="1">Membrane</location>
        <topology evidence="1">Single-pass membrane protein</topology>
    </subcellularLocation>
</comment>
<dbReference type="InterPro" id="IPR008388">
    <property type="entry name" value="Ac45_acc_su"/>
</dbReference>
<evidence type="ECO:0000256" key="3">
    <source>
        <dbReference type="ARBA" id="ARBA00022692"/>
    </source>
</evidence>
<organism evidence="10 11">
    <name type="scientific">Tieghemostelium lacteum</name>
    <name type="common">Slime mold</name>
    <name type="synonym">Dictyostelium lacteum</name>
    <dbReference type="NCBI Taxonomy" id="361077"/>
    <lineage>
        <taxon>Eukaryota</taxon>
        <taxon>Amoebozoa</taxon>
        <taxon>Evosea</taxon>
        <taxon>Eumycetozoa</taxon>
        <taxon>Dictyostelia</taxon>
        <taxon>Dictyosteliales</taxon>
        <taxon>Raperosteliaceae</taxon>
        <taxon>Tieghemostelium</taxon>
    </lineage>
</organism>
<feature type="region of interest" description="Disordered" evidence="6">
    <location>
        <begin position="227"/>
        <end position="247"/>
    </location>
</feature>
<comment type="caution">
    <text evidence="10">The sequence shown here is derived from an EMBL/GenBank/DDBJ whole genome shotgun (WGS) entry which is preliminary data.</text>
</comment>
<proteinExistence type="inferred from homology"/>
<dbReference type="OMA" id="FTGICCI"/>
<dbReference type="GO" id="GO:0033176">
    <property type="term" value="C:proton-transporting V-type ATPase complex"/>
    <property type="evidence" value="ECO:0007669"/>
    <property type="project" value="TreeGrafter"/>
</dbReference>
<dbReference type="PANTHER" id="PTHR12471:SF7">
    <property type="entry name" value="V-TYPE PROTON ATPASE SUBUNIT S1"/>
    <property type="match status" value="1"/>
</dbReference>
<dbReference type="InParanoid" id="A0A152A1C2"/>
<accession>A0A152A1C2</accession>
<keyword evidence="4 7" id="KW-1133">Transmembrane helix</keyword>
<keyword evidence="11" id="KW-1185">Reference proteome</keyword>
<keyword evidence="3 7" id="KW-0812">Transmembrane</keyword>
<dbReference type="EMBL" id="LODT01000020">
    <property type="protein sequence ID" value="KYQ99916.1"/>
    <property type="molecule type" value="Genomic_DNA"/>
</dbReference>
<feature type="transmembrane region" description="Helical" evidence="7">
    <location>
        <begin position="263"/>
        <end position="285"/>
    </location>
</feature>
<feature type="domain" description="V-type proton ATPase subunit S1/VOA1 transmembrane" evidence="9">
    <location>
        <begin position="254"/>
        <end position="290"/>
    </location>
</feature>
<feature type="signal peptide" evidence="8">
    <location>
        <begin position="1"/>
        <end position="20"/>
    </location>
</feature>
<protein>
    <recommendedName>
        <fullName evidence="9">V-type proton ATPase subunit S1/VOA1 transmembrane domain-containing protein</fullName>
    </recommendedName>
</protein>